<proteinExistence type="predicted"/>
<gene>
    <name evidence="2" type="ORF">SPF06_17505</name>
</gene>
<comment type="caution">
    <text evidence="2">The sequence shown here is derived from an EMBL/GenBank/DDBJ whole genome shotgun (WGS) entry which is preliminary data.</text>
</comment>
<sequence>MWDLTPGIFEDHSQKYSINFGHFPPAWEQSVKAYVWILINNETPRPVQGGPSSPKPLALSSIARLPTHLRRLVSWFDERGYDSLQGASPSVLDRLLAEVGETGLGFTQKRQIITETRRLWVYRDIVPQQLRLPDASPWQEETAGDLLAHRHRRPGNLTPRIGDETLVPLLAWAFRFIEDFAPDITAAYREYCALLSRGHRHTPAGARETPAPGSRKPILHAVLERLRDLGLGLPGQPGPDGDPVINWCHLARLTGFLGATHALYDRDVVVGSGLGVDTDSYLTTRCTAQLDGRLWHGPFIAWEEAIPLAVHLQTACFIVIAYLSGMRPGEVLNLQRGCHNENPRTDMHELHGTRWKSARNREGAKIPEGQIRQNPWIVHPMAARAVDVLEDLHSMDLLFPRTLRPQAVRWYTPRADGRAGNGQTTPKTTGDIASFIRWVNEYCARRQHSDSIPDDPDGRITPSRFRRTLAWHIVRRPRGLVAAAIQYGHIADLVTQGYSGSYDSGFPNELAMERWLERIERITDIDHYLEAGGHVSGPAAEKLRERTGLATAKFAGRTLPTRRQADKLLQDPSLQIFKGDGLHCVFDQATALCARDTDRPNLGQCRSACSNIARTDADVLEVQTARDRLSQDHLAPPIRHERTRKVSDRLTEIIIDHEQGLP</sequence>
<keyword evidence="3" id="KW-1185">Reference proteome</keyword>
<name>A0ABU5TA02_9MICC</name>
<dbReference type="SUPFAM" id="SSF56349">
    <property type="entry name" value="DNA breaking-rejoining enzymes"/>
    <property type="match status" value="1"/>
</dbReference>
<dbReference type="Gene3D" id="1.10.443.10">
    <property type="entry name" value="Intergrase catalytic core"/>
    <property type="match status" value="1"/>
</dbReference>
<organism evidence="2 3">
    <name type="scientific">Sinomonas terricola</name>
    <dbReference type="NCBI Taxonomy" id="3110330"/>
    <lineage>
        <taxon>Bacteria</taxon>
        <taxon>Bacillati</taxon>
        <taxon>Actinomycetota</taxon>
        <taxon>Actinomycetes</taxon>
        <taxon>Micrococcales</taxon>
        <taxon>Micrococcaceae</taxon>
        <taxon>Sinomonas</taxon>
    </lineage>
</organism>
<accession>A0ABU5TA02</accession>
<evidence type="ECO:0000313" key="3">
    <source>
        <dbReference type="Proteomes" id="UP001304769"/>
    </source>
</evidence>
<evidence type="ECO:0008006" key="4">
    <source>
        <dbReference type="Google" id="ProtNLM"/>
    </source>
</evidence>
<dbReference type="EMBL" id="JAYGGQ010000015">
    <property type="protein sequence ID" value="MEA5456526.1"/>
    <property type="molecule type" value="Genomic_DNA"/>
</dbReference>
<evidence type="ECO:0000313" key="2">
    <source>
        <dbReference type="EMBL" id="MEA5456526.1"/>
    </source>
</evidence>
<reference evidence="2 3" key="1">
    <citation type="submission" date="2023-12" db="EMBL/GenBank/DDBJ databases">
        <title>Sinomonas terricola sp. nov, isolated from litchi orchard soil in Guangdong, PR China.</title>
        <authorList>
            <person name="Jiaxin W."/>
            <person name="Yang Z."/>
            <person name="Honghui Z."/>
        </authorList>
    </citation>
    <scope>NUCLEOTIDE SEQUENCE [LARGE SCALE GENOMIC DNA]</scope>
    <source>
        <strain evidence="2 3">JGH33</strain>
    </source>
</reference>
<dbReference type="InterPro" id="IPR013762">
    <property type="entry name" value="Integrase-like_cat_sf"/>
</dbReference>
<keyword evidence="1" id="KW-0233">DNA recombination</keyword>
<evidence type="ECO:0000256" key="1">
    <source>
        <dbReference type="ARBA" id="ARBA00023172"/>
    </source>
</evidence>
<protein>
    <recommendedName>
        <fullName evidence="4">Integrase</fullName>
    </recommendedName>
</protein>
<dbReference type="RefSeq" id="WP_323280419.1">
    <property type="nucleotide sequence ID" value="NZ_JAYGGQ010000015.1"/>
</dbReference>
<dbReference type="Proteomes" id="UP001304769">
    <property type="component" value="Unassembled WGS sequence"/>
</dbReference>
<dbReference type="InterPro" id="IPR011010">
    <property type="entry name" value="DNA_brk_join_enz"/>
</dbReference>